<dbReference type="EMBL" id="CP133620">
    <property type="protein sequence ID" value="WMV46637.1"/>
    <property type="molecule type" value="Genomic_DNA"/>
</dbReference>
<evidence type="ECO:0000313" key="1">
    <source>
        <dbReference type="EMBL" id="WMV46637.1"/>
    </source>
</evidence>
<dbReference type="PANTHER" id="PTHR33116:SF78">
    <property type="entry name" value="OS12G0587133 PROTEIN"/>
    <property type="match status" value="1"/>
</dbReference>
<dbReference type="Proteomes" id="UP001234989">
    <property type="component" value="Chromosome 9"/>
</dbReference>
<dbReference type="GO" id="GO:0003723">
    <property type="term" value="F:RNA binding"/>
    <property type="evidence" value="ECO:0007669"/>
    <property type="project" value="InterPro"/>
</dbReference>
<keyword evidence="2" id="KW-1185">Reference proteome</keyword>
<organism evidence="1 2">
    <name type="scientific">Solanum verrucosum</name>
    <dbReference type="NCBI Taxonomy" id="315347"/>
    <lineage>
        <taxon>Eukaryota</taxon>
        <taxon>Viridiplantae</taxon>
        <taxon>Streptophyta</taxon>
        <taxon>Embryophyta</taxon>
        <taxon>Tracheophyta</taxon>
        <taxon>Spermatophyta</taxon>
        <taxon>Magnoliopsida</taxon>
        <taxon>eudicotyledons</taxon>
        <taxon>Gunneridae</taxon>
        <taxon>Pentapetalae</taxon>
        <taxon>asterids</taxon>
        <taxon>lamiids</taxon>
        <taxon>Solanales</taxon>
        <taxon>Solanaceae</taxon>
        <taxon>Solanoideae</taxon>
        <taxon>Solaneae</taxon>
        <taxon>Solanum</taxon>
    </lineage>
</organism>
<sequence>MALKLPISRCYSFSNSFFFSCKLPYTSPKLSATSLKFKISNYLSVRAFASVTEEKGQPKKKKRRLDELCLERFQQYSRTFIQSWILQVSGPCINWNKSMLFPVNKVDNIQVLAGVLGCEVGSLPTVYLGLSLGANSKALEIWNGVIERCEKRLSNWKGQYLSLGGRIILVNSVLDALPTYVMSLFPIPSEVLKRLDSLRRNFIWQGNKEKKAIHLVKWECLITSKKDGELGIRDLKAHNQSLLMKWLWRYYLETNALWRRFVHDKYGQDDQWCSNSLNCPFGVWRAIRSFWPLLAGKISFKVGNGRKILFWHDNWLGHGPLKVLFSDFYTIATLPDINLESAKGLHGWNITFRRLLHDWELERVVDLFKTLESFQGFKESEDTLCWKSGSDGVYTVKSAYKYQIRQNAQFDQWP</sequence>
<reference evidence="1" key="1">
    <citation type="submission" date="2023-08" db="EMBL/GenBank/DDBJ databases">
        <title>A de novo genome assembly of Solanum verrucosum Schlechtendal, a Mexican diploid species geographically isolated from the other diploid A-genome species in potato relatives.</title>
        <authorList>
            <person name="Hosaka K."/>
        </authorList>
    </citation>
    <scope>NUCLEOTIDE SEQUENCE</scope>
    <source>
        <tissue evidence="1">Young leaves</tissue>
    </source>
</reference>
<dbReference type="InterPro" id="IPR036986">
    <property type="entry name" value="S4_RNA-bd_sf"/>
</dbReference>
<protein>
    <submittedName>
        <fullName evidence="1">Uncharacterized protein</fullName>
    </submittedName>
</protein>
<dbReference type="AlphaFoldDB" id="A0AAF0ZP37"/>
<evidence type="ECO:0000313" key="2">
    <source>
        <dbReference type="Proteomes" id="UP001234989"/>
    </source>
</evidence>
<name>A0AAF0ZP37_SOLVR</name>
<dbReference type="PROSITE" id="PS51257">
    <property type="entry name" value="PROKAR_LIPOPROTEIN"/>
    <property type="match status" value="1"/>
</dbReference>
<gene>
    <name evidence="1" type="ORF">MTR67_040022</name>
</gene>
<dbReference type="Gene3D" id="3.10.290.10">
    <property type="entry name" value="RNA-binding S4 domain"/>
    <property type="match status" value="1"/>
</dbReference>
<dbReference type="PANTHER" id="PTHR33116">
    <property type="entry name" value="REVERSE TRANSCRIPTASE ZINC-BINDING DOMAIN-CONTAINING PROTEIN-RELATED-RELATED"/>
    <property type="match status" value="1"/>
</dbReference>
<accession>A0AAF0ZP37</accession>
<proteinExistence type="predicted"/>